<sequence length="320" mass="35475">MSQPSIRIAVGDYDRTRALVDGSVGVEGFETRFATGDLEAIFSQAFQTAEYEVTELSFSNFLIASVRGGCPYVALPIFPSRSFRHSAIYVRAGSGIATPAGLAGKRIGLREYSNTVALVARGMLSDEYGFDPGSCAWFAGDVDHVERDTIDPRNWPKGVNIQAVRGRTLSSMMEAGQLDALIAYTPPAVFGRAGVGRLFPDWRDVEKDYYARTRRFPIMHVIALRRDVAEANPGLPKALLAAFNQAKQVAQDRLAIHQALPVMLPWMQAEAESTQALMGQDFWPYGFEANRDMIETQIRWSHEQGLIPRRPAAEELFPGW</sequence>
<evidence type="ECO:0000313" key="2">
    <source>
        <dbReference type="Proteomes" id="UP001501706"/>
    </source>
</evidence>
<keyword evidence="2" id="KW-1185">Reference proteome</keyword>
<dbReference type="PANTHER" id="PTHR30024:SF17">
    <property type="entry name" value="SOLUTE-BINDING PROTEIN FAMILY 3_N-TERMINAL DOMAIN-CONTAINING PROTEIN"/>
    <property type="match status" value="1"/>
</dbReference>
<comment type="caution">
    <text evidence="1">The sequence shown here is derived from an EMBL/GenBank/DDBJ whole genome shotgun (WGS) entry which is preliminary data.</text>
</comment>
<protein>
    <submittedName>
        <fullName evidence="1">ABC transporter substrate-binding protein</fullName>
    </submittedName>
</protein>
<evidence type="ECO:0000313" key="1">
    <source>
        <dbReference type="EMBL" id="GAA0531133.1"/>
    </source>
</evidence>
<accession>A0ABP3MYV6</accession>
<gene>
    <name evidence="1" type="ORF">GCM10009097_55680</name>
</gene>
<proteinExistence type="predicted"/>
<dbReference type="EMBL" id="BAAAEN010000037">
    <property type="protein sequence ID" value="GAA0531133.1"/>
    <property type="molecule type" value="Genomic_DNA"/>
</dbReference>
<name>A0ABP3MYV6_9BURK</name>
<dbReference type="Proteomes" id="UP001501706">
    <property type="component" value="Unassembled WGS sequence"/>
</dbReference>
<reference evidence="2" key="1">
    <citation type="journal article" date="2019" name="Int. J. Syst. Evol. Microbiol.">
        <title>The Global Catalogue of Microorganisms (GCM) 10K type strain sequencing project: providing services to taxonomists for standard genome sequencing and annotation.</title>
        <authorList>
            <consortium name="The Broad Institute Genomics Platform"/>
            <consortium name="The Broad Institute Genome Sequencing Center for Infectious Disease"/>
            <person name="Wu L."/>
            <person name="Ma J."/>
        </authorList>
    </citation>
    <scope>NUCLEOTIDE SEQUENCE [LARGE SCALE GENOMIC DNA]</scope>
    <source>
        <strain evidence="2">JCM 14330</strain>
    </source>
</reference>
<organism evidence="1 2">
    <name type="scientific">Pigmentiphaga daeguensis</name>
    <dbReference type="NCBI Taxonomy" id="414049"/>
    <lineage>
        <taxon>Bacteria</taxon>
        <taxon>Pseudomonadati</taxon>
        <taxon>Pseudomonadota</taxon>
        <taxon>Betaproteobacteria</taxon>
        <taxon>Burkholderiales</taxon>
        <taxon>Alcaligenaceae</taxon>
        <taxon>Pigmentiphaga</taxon>
    </lineage>
</organism>
<dbReference type="RefSeq" id="WP_343928646.1">
    <property type="nucleotide sequence ID" value="NZ_BAAAEN010000037.1"/>
</dbReference>
<dbReference type="PANTHER" id="PTHR30024">
    <property type="entry name" value="ALIPHATIC SULFONATES-BINDING PROTEIN-RELATED"/>
    <property type="match status" value="1"/>
</dbReference>
<dbReference type="Gene3D" id="3.40.190.10">
    <property type="entry name" value="Periplasmic binding protein-like II"/>
    <property type="match status" value="1"/>
</dbReference>
<dbReference type="SUPFAM" id="SSF53850">
    <property type="entry name" value="Periplasmic binding protein-like II"/>
    <property type="match status" value="1"/>
</dbReference>